<sequence length="236" mass="27142">EKSPDDLVLDVTHDILAKLPENFDIDYAREKYPTSYAQSMNTVLVQEMGRFNKLLSTVRQSLRNVQKAIKGLIVMNVDLEEVVTSVLTGKIPGVWAKNSYPSLKPLGSYINDFLQRLSFLQKWFDEGPPPTFWLSGFYFTQAFLTGAQQNFARKYTIPIDLLTFDYEVLKGDQFQTSPDDGVYVYGLFLDGARWNDAQMMLDESLPKVLYSVVPFIWLKPLTREDLIERHTYTCPV</sequence>
<dbReference type="Gene3D" id="3.10.490.20">
    <property type="match status" value="1"/>
</dbReference>
<keyword evidence="3" id="KW-1185">Reference proteome</keyword>
<dbReference type="FunFam" id="3.10.490.20:FF:000009">
    <property type="entry name" value="Dynein heavy chain 4"/>
    <property type="match status" value="1"/>
</dbReference>
<dbReference type="GO" id="GO:0045505">
    <property type="term" value="F:dynein intermediate chain binding"/>
    <property type="evidence" value="ECO:0007669"/>
    <property type="project" value="InterPro"/>
</dbReference>
<proteinExistence type="predicted"/>
<comment type="caution">
    <text evidence="2">The sequence shown here is derived from an EMBL/GenBank/DDBJ whole genome shotgun (WGS) entry which is preliminary data.</text>
</comment>
<dbReference type="FunFam" id="1.20.1270.280:FF:000001">
    <property type="entry name" value="dynein heavy chain 7, axonemal"/>
    <property type="match status" value="1"/>
</dbReference>
<evidence type="ECO:0000313" key="2">
    <source>
        <dbReference type="EMBL" id="KRT78388.1"/>
    </source>
</evidence>
<evidence type="ECO:0000259" key="1">
    <source>
        <dbReference type="Pfam" id="PF18199"/>
    </source>
</evidence>
<dbReference type="EMBL" id="LJIG01022851">
    <property type="protein sequence ID" value="KRT78388.1"/>
    <property type="molecule type" value="Genomic_DNA"/>
</dbReference>
<protein>
    <recommendedName>
        <fullName evidence="1">Dynein heavy chain C-terminal domain-containing protein</fullName>
    </recommendedName>
</protein>
<dbReference type="PANTHER" id="PTHR22878">
    <property type="entry name" value="DYNEIN HEAVY CHAIN 6, AXONEMAL-LIKE-RELATED"/>
    <property type="match status" value="1"/>
</dbReference>
<dbReference type="OrthoDB" id="447173at2759"/>
<dbReference type="AlphaFoldDB" id="A0A0T6ATR4"/>
<organism evidence="2 3">
    <name type="scientific">Oryctes borbonicus</name>
    <dbReference type="NCBI Taxonomy" id="1629725"/>
    <lineage>
        <taxon>Eukaryota</taxon>
        <taxon>Metazoa</taxon>
        <taxon>Ecdysozoa</taxon>
        <taxon>Arthropoda</taxon>
        <taxon>Hexapoda</taxon>
        <taxon>Insecta</taxon>
        <taxon>Pterygota</taxon>
        <taxon>Neoptera</taxon>
        <taxon>Endopterygota</taxon>
        <taxon>Coleoptera</taxon>
        <taxon>Polyphaga</taxon>
        <taxon>Scarabaeiformia</taxon>
        <taxon>Scarabaeidae</taxon>
        <taxon>Dynastinae</taxon>
        <taxon>Oryctes</taxon>
    </lineage>
</organism>
<feature type="non-terminal residue" evidence="2">
    <location>
        <position position="236"/>
    </location>
</feature>
<dbReference type="GO" id="GO:0030286">
    <property type="term" value="C:dynein complex"/>
    <property type="evidence" value="ECO:0007669"/>
    <property type="project" value="InterPro"/>
</dbReference>
<name>A0A0T6ATR4_9SCAR</name>
<dbReference type="InterPro" id="IPR026983">
    <property type="entry name" value="DHC"/>
</dbReference>
<dbReference type="PANTHER" id="PTHR22878:SF70">
    <property type="entry name" value="DYNEIN HEAVY CHAIN 2, AXONEMAL"/>
    <property type="match status" value="1"/>
</dbReference>
<dbReference type="Proteomes" id="UP000051574">
    <property type="component" value="Unassembled WGS sequence"/>
</dbReference>
<dbReference type="Pfam" id="PF18199">
    <property type="entry name" value="Dynein_C"/>
    <property type="match status" value="1"/>
</dbReference>
<evidence type="ECO:0000313" key="3">
    <source>
        <dbReference type="Proteomes" id="UP000051574"/>
    </source>
</evidence>
<reference evidence="2 3" key="1">
    <citation type="submission" date="2015-09" db="EMBL/GenBank/DDBJ databases">
        <title>Draft genome of the scarab beetle Oryctes borbonicus.</title>
        <authorList>
            <person name="Meyer J.M."/>
            <person name="Markov G.V."/>
            <person name="Baskaran P."/>
            <person name="Herrmann M."/>
            <person name="Sommer R.J."/>
            <person name="Roedelsperger C."/>
        </authorList>
    </citation>
    <scope>NUCLEOTIDE SEQUENCE [LARGE SCALE GENOMIC DNA]</scope>
    <source>
        <strain evidence="2">OB123</strain>
        <tissue evidence="2">Whole animal</tissue>
    </source>
</reference>
<dbReference type="InterPro" id="IPR043160">
    <property type="entry name" value="Dynein_C_barrel"/>
</dbReference>
<dbReference type="GO" id="GO:0007018">
    <property type="term" value="P:microtubule-based movement"/>
    <property type="evidence" value="ECO:0007669"/>
    <property type="project" value="InterPro"/>
</dbReference>
<dbReference type="Gene3D" id="1.20.1270.280">
    <property type="match status" value="1"/>
</dbReference>
<gene>
    <name evidence="2" type="ORF">AMK59_7214</name>
</gene>
<dbReference type="GO" id="GO:0051959">
    <property type="term" value="F:dynein light intermediate chain binding"/>
    <property type="evidence" value="ECO:0007669"/>
    <property type="project" value="InterPro"/>
</dbReference>
<feature type="non-terminal residue" evidence="2">
    <location>
        <position position="1"/>
    </location>
</feature>
<dbReference type="InterPro" id="IPR041228">
    <property type="entry name" value="Dynein_C"/>
</dbReference>
<accession>A0A0T6ATR4</accession>
<feature type="domain" description="Dynein heavy chain C-terminal" evidence="1">
    <location>
        <begin position="2"/>
        <end position="236"/>
    </location>
</feature>